<dbReference type="CDD" id="cd04301">
    <property type="entry name" value="NAT_SF"/>
    <property type="match status" value="1"/>
</dbReference>
<name>A0A2T5IY57_9GAMM</name>
<dbReference type="Proteomes" id="UP000244223">
    <property type="component" value="Unassembled WGS sequence"/>
</dbReference>
<feature type="domain" description="N-acetyltransferase" evidence="1">
    <location>
        <begin position="9"/>
        <end position="129"/>
    </location>
</feature>
<dbReference type="GO" id="GO:0016747">
    <property type="term" value="F:acyltransferase activity, transferring groups other than amino-acyl groups"/>
    <property type="evidence" value="ECO:0007669"/>
    <property type="project" value="InterPro"/>
</dbReference>
<dbReference type="EMBL" id="QAON01000010">
    <property type="protein sequence ID" value="PTQ88859.1"/>
    <property type="molecule type" value="Genomic_DNA"/>
</dbReference>
<sequence length="129" mass="14177">MPVIVTAESQIKTEWQQSIIKLYDSSPEFGQGVEAIDKVEQITRQDGLLYLGWFNSKPVAAIMASGLANSRLLHNIVVHPANRGRGIADRLVSEVCRLERERGSTQLVAGCTAIARLLRIDAARQHKAG</sequence>
<proteinExistence type="predicted"/>
<dbReference type="InterPro" id="IPR016181">
    <property type="entry name" value="Acyl_CoA_acyltransferase"/>
</dbReference>
<evidence type="ECO:0000259" key="1">
    <source>
        <dbReference type="PROSITE" id="PS51186"/>
    </source>
</evidence>
<reference evidence="2 3" key="1">
    <citation type="submission" date="2018-04" db="EMBL/GenBank/DDBJ databases">
        <title>Genomic Encyclopedia of Archaeal and Bacterial Type Strains, Phase II (KMG-II): from individual species to whole genera.</title>
        <authorList>
            <person name="Goeker M."/>
        </authorList>
    </citation>
    <scope>NUCLEOTIDE SEQUENCE [LARGE SCALE GENOMIC DNA]</scope>
    <source>
        <strain evidence="2 3">DSM 5822</strain>
    </source>
</reference>
<organism evidence="2 3">
    <name type="scientific">Agitococcus lubricus</name>
    <dbReference type="NCBI Taxonomy" id="1077255"/>
    <lineage>
        <taxon>Bacteria</taxon>
        <taxon>Pseudomonadati</taxon>
        <taxon>Pseudomonadota</taxon>
        <taxon>Gammaproteobacteria</taxon>
        <taxon>Moraxellales</taxon>
        <taxon>Moraxellaceae</taxon>
        <taxon>Agitococcus</taxon>
    </lineage>
</organism>
<dbReference type="AlphaFoldDB" id="A0A2T5IY57"/>
<keyword evidence="3" id="KW-1185">Reference proteome</keyword>
<comment type="caution">
    <text evidence="2">The sequence shown here is derived from an EMBL/GenBank/DDBJ whole genome shotgun (WGS) entry which is preliminary data.</text>
</comment>
<protein>
    <submittedName>
        <fullName evidence="2">Acetyltransferase (GNAT) family protein</fullName>
    </submittedName>
</protein>
<dbReference type="InterPro" id="IPR000182">
    <property type="entry name" value="GNAT_dom"/>
</dbReference>
<dbReference type="Pfam" id="PF13508">
    <property type="entry name" value="Acetyltransf_7"/>
    <property type="match status" value="1"/>
</dbReference>
<evidence type="ECO:0000313" key="2">
    <source>
        <dbReference type="EMBL" id="PTQ88859.1"/>
    </source>
</evidence>
<keyword evidence="2" id="KW-0808">Transferase</keyword>
<dbReference type="SUPFAM" id="SSF55729">
    <property type="entry name" value="Acyl-CoA N-acyltransferases (Nat)"/>
    <property type="match status" value="1"/>
</dbReference>
<gene>
    <name evidence="2" type="ORF">C8N29_1108</name>
</gene>
<accession>A0A2T5IY57</accession>
<evidence type="ECO:0000313" key="3">
    <source>
        <dbReference type="Proteomes" id="UP000244223"/>
    </source>
</evidence>
<dbReference type="Gene3D" id="3.40.630.30">
    <property type="match status" value="1"/>
</dbReference>
<dbReference type="RefSeq" id="WP_107866023.1">
    <property type="nucleotide sequence ID" value="NZ_QAON01000010.1"/>
</dbReference>
<dbReference type="PROSITE" id="PS51186">
    <property type="entry name" value="GNAT"/>
    <property type="match status" value="1"/>
</dbReference>
<dbReference type="OrthoDB" id="357176at2"/>